<keyword evidence="1" id="KW-0732">Signal</keyword>
<protein>
    <submittedName>
        <fullName evidence="2">Uncharacterized protein</fullName>
    </submittedName>
</protein>
<dbReference type="Gramene" id="TraesCLE_scaffold_001956_01G000400.1">
    <property type="protein sequence ID" value="TraesCLE_scaffold_001956_01G000400.1"/>
    <property type="gene ID" value="TraesCLE_scaffold_001956_01G000400"/>
</dbReference>
<keyword evidence="3" id="KW-1185">Reference proteome</keyword>
<reference evidence="2" key="2">
    <citation type="submission" date="2018-10" db="UniProtKB">
        <authorList>
            <consortium name="EnsemblPlants"/>
        </authorList>
    </citation>
    <scope>IDENTIFICATION</scope>
</reference>
<reference evidence="2" key="1">
    <citation type="submission" date="2018-08" db="EMBL/GenBank/DDBJ databases">
        <authorList>
            <person name="Rossello M."/>
        </authorList>
    </citation>
    <scope>NUCLEOTIDE SEQUENCE [LARGE SCALE GENOMIC DNA]</scope>
    <source>
        <strain evidence="2">cv. Chinese Spring</strain>
    </source>
</reference>
<dbReference type="Gramene" id="TraesCS2A02G561000.1">
    <property type="protein sequence ID" value="TraesCS2A02G561000.1"/>
    <property type="gene ID" value="TraesCS2A02G561000"/>
</dbReference>
<dbReference type="Gramene" id="TraesRN2A0101375600.1">
    <property type="protein sequence ID" value="TraesRN2A0101375600.1"/>
    <property type="gene ID" value="TraesRN2A0101375600"/>
</dbReference>
<dbReference type="Gramene" id="TraesCS2A03G1368900.1">
    <property type="protein sequence ID" value="TraesCS2A03G1368900.1.CDS"/>
    <property type="gene ID" value="TraesCS2A03G1368900"/>
</dbReference>
<evidence type="ECO:0000313" key="2">
    <source>
        <dbReference type="EnsemblPlants" id="TraesCS2A02G561000.1"/>
    </source>
</evidence>
<dbReference type="Gramene" id="TraesROB_scaffold_127488_01G000300.1">
    <property type="protein sequence ID" value="TraesROB_scaffold_127488_01G000300.1"/>
    <property type="gene ID" value="TraesROB_scaffold_127488_01G000300"/>
</dbReference>
<dbReference type="OrthoDB" id="612953at2759"/>
<proteinExistence type="predicted"/>
<feature type="signal peptide" evidence="1">
    <location>
        <begin position="1"/>
        <end position="23"/>
    </location>
</feature>
<dbReference type="EnsemblPlants" id="TraesCS2A02G561000.1">
    <property type="protein sequence ID" value="TraesCS2A02G561000.1"/>
    <property type="gene ID" value="TraesCS2A02G561000"/>
</dbReference>
<evidence type="ECO:0000256" key="1">
    <source>
        <dbReference type="SAM" id="SignalP"/>
    </source>
</evidence>
<dbReference type="AlphaFoldDB" id="A0A3B6B8Q4"/>
<organism evidence="2">
    <name type="scientific">Triticum aestivum</name>
    <name type="common">Wheat</name>
    <dbReference type="NCBI Taxonomy" id="4565"/>
    <lineage>
        <taxon>Eukaryota</taxon>
        <taxon>Viridiplantae</taxon>
        <taxon>Streptophyta</taxon>
        <taxon>Embryophyta</taxon>
        <taxon>Tracheophyta</taxon>
        <taxon>Spermatophyta</taxon>
        <taxon>Magnoliopsida</taxon>
        <taxon>Liliopsida</taxon>
        <taxon>Poales</taxon>
        <taxon>Poaceae</taxon>
        <taxon>BOP clade</taxon>
        <taxon>Pooideae</taxon>
        <taxon>Triticodae</taxon>
        <taxon>Triticeae</taxon>
        <taxon>Triticinae</taxon>
        <taxon>Triticum</taxon>
    </lineage>
</organism>
<dbReference type="Gramene" id="TraesWEE_scaffold_107382_01G000100.1">
    <property type="protein sequence ID" value="TraesWEE_scaffold_107382_01G000100.1"/>
    <property type="gene ID" value="TraesWEE_scaffold_107382_01G000100"/>
</dbReference>
<dbReference type="Gramene" id="TraesPARA_EIv1.0_0467080.1">
    <property type="protein sequence ID" value="TraesPARA_EIv1.0_0467080.1.CDS"/>
    <property type="gene ID" value="TraesPARA_EIv1.0_0467080"/>
</dbReference>
<dbReference type="Proteomes" id="UP000019116">
    <property type="component" value="Chromosome 2A"/>
</dbReference>
<feature type="chain" id="PRO_5043171583" evidence="1">
    <location>
        <begin position="24"/>
        <end position="73"/>
    </location>
</feature>
<sequence length="73" mass="7960">MQMRSATLCFLIILVLLGSSTHAENCNTHEITIDACVKPICKLACLASYGKHLREYGCTGSPPVICVCYVCHD</sequence>
<accession>A0A3B6B8Q4</accession>
<evidence type="ECO:0000313" key="3">
    <source>
        <dbReference type="Proteomes" id="UP000019116"/>
    </source>
</evidence>
<name>A0A3B6B8Q4_WHEAT</name>